<gene>
    <name evidence="2" type="ORF">LCGC14_2555750</name>
</gene>
<dbReference type="Pfam" id="PF25181">
    <property type="entry name" value="Phage_Bbp19"/>
    <property type="match status" value="1"/>
</dbReference>
<dbReference type="InterPro" id="IPR057447">
    <property type="entry name" value="Bbp19-like_phage"/>
</dbReference>
<dbReference type="EMBL" id="LAZR01042058">
    <property type="protein sequence ID" value="KKL10446.1"/>
    <property type="molecule type" value="Genomic_DNA"/>
</dbReference>
<feature type="domain" description="Bbp19-like phage" evidence="1">
    <location>
        <begin position="30"/>
        <end position="91"/>
    </location>
</feature>
<sequence>MSDTGDVKQVNKKKTKMELRRLQEMERLKDILSKEGGRDFIWRLLTECGNYNTTFTGEPYGTVLNEGRRQIGLWVLTEIFEADPQAYIHMQSEKDNK</sequence>
<evidence type="ECO:0000259" key="1">
    <source>
        <dbReference type="Pfam" id="PF25181"/>
    </source>
</evidence>
<proteinExistence type="predicted"/>
<protein>
    <recommendedName>
        <fullName evidence="1">Bbp19-like phage domain-containing protein</fullName>
    </recommendedName>
</protein>
<comment type="caution">
    <text evidence="2">The sequence shown here is derived from an EMBL/GenBank/DDBJ whole genome shotgun (WGS) entry which is preliminary data.</text>
</comment>
<name>A0A0F9CXS5_9ZZZZ</name>
<dbReference type="AlphaFoldDB" id="A0A0F9CXS5"/>
<reference evidence="2" key="1">
    <citation type="journal article" date="2015" name="Nature">
        <title>Complex archaea that bridge the gap between prokaryotes and eukaryotes.</title>
        <authorList>
            <person name="Spang A."/>
            <person name="Saw J.H."/>
            <person name="Jorgensen S.L."/>
            <person name="Zaremba-Niedzwiedzka K."/>
            <person name="Martijn J."/>
            <person name="Lind A.E."/>
            <person name="van Eijk R."/>
            <person name="Schleper C."/>
            <person name="Guy L."/>
            <person name="Ettema T.J."/>
        </authorList>
    </citation>
    <scope>NUCLEOTIDE SEQUENCE</scope>
</reference>
<organism evidence="2">
    <name type="scientific">marine sediment metagenome</name>
    <dbReference type="NCBI Taxonomy" id="412755"/>
    <lineage>
        <taxon>unclassified sequences</taxon>
        <taxon>metagenomes</taxon>
        <taxon>ecological metagenomes</taxon>
    </lineage>
</organism>
<evidence type="ECO:0000313" key="2">
    <source>
        <dbReference type="EMBL" id="KKL10446.1"/>
    </source>
</evidence>
<accession>A0A0F9CXS5</accession>